<evidence type="ECO:0000313" key="3">
    <source>
        <dbReference type="Proteomes" id="UP000284706"/>
    </source>
</evidence>
<reference evidence="2 3" key="1">
    <citation type="journal article" date="2018" name="Evol. Lett.">
        <title>Horizontal gene cluster transfer increased hallucinogenic mushroom diversity.</title>
        <authorList>
            <person name="Reynolds H.T."/>
            <person name="Vijayakumar V."/>
            <person name="Gluck-Thaler E."/>
            <person name="Korotkin H.B."/>
            <person name="Matheny P.B."/>
            <person name="Slot J.C."/>
        </authorList>
    </citation>
    <scope>NUCLEOTIDE SEQUENCE [LARGE SCALE GENOMIC DNA]</scope>
    <source>
        <strain evidence="2 3">SRW20</strain>
    </source>
</reference>
<accession>A0A409Y1X3</accession>
<protein>
    <submittedName>
        <fullName evidence="2">Uncharacterized protein</fullName>
    </submittedName>
</protein>
<organism evidence="2 3">
    <name type="scientific">Gymnopilus dilepis</name>
    <dbReference type="NCBI Taxonomy" id="231916"/>
    <lineage>
        <taxon>Eukaryota</taxon>
        <taxon>Fungi</taxon>
        <taxon>Dikarya</taxon>
        <taxon>Basidiomycota</taxon>
        <taxon>Agaricomycotina</taxon>
        <taxon>Agaricomycetes</taxon>
        <taxon>Agaricomycetidae</taxon>
        <taxon>Agaricales</taxon>
        <taxon>Agaricineae</taxon>
        <taxon>Hymenogastraceae</taxon>
        <taxon>Gymnopilus</taxon>
    </lineage>
</organism>
<comment type="caution">
    <text evidence="2">The sequence shown here is derived from an EMBL/GenBank/DDBJ whole genome shotgun (WGS) entry which is preliminary data.</text>
</comment>
<feature type="non-terminal residue" evidence="2">
    <location>
        <position position="1"/>
    </location>
</feature>
<proteinExistence type="predicted"/>
<dbReference type="AlphaFoldDB" id="A0A409Y1X3"/>
<dbReference type="Proteomes" id="UP000284706">
    <property type="component" value="Unassembled WGS sequence"/>
</dbReference>
<feature type="region of interest" description="Disordered" evidence="1">
    <location>
        <begin position="1"/>
        <end position="23"/>
    </location>
</feature>
<gene>
    <name evidence="2" type="ORF">CVT26_001302</name>
</gene>
<dbReference type="EMBL" id="NHYE01001297">
    <property type="protein sequence ID" value="PPQ97044.1"/>
    <property type="molecule type" value="Genomic_DNA"/>
</dbReference>
<evidence type="ECO:0000256" key="1">
    <source>
        <dbReference type="SAM" id="MobiDB-lite"/>
    </source>
</evidence>
<keyword evidence="3" id="KW-1185">Reference proteome</keyword>
<evidence type="ECO:0000313" key="2">
    <source>
        <dbReference type="EMBL" id="PPQ97044.1"/>
    </source>
</evidence>
<sequence>SQAGVQILARPQGDIGQTRAKSKVQNLFHEKIVDEGERGKNAPPPVMPHSCGRCRARVRITSALRHASITFPSPSAQPTEATVSASVLPAMDENVQNSPCKASKFVDRLPTNWVELH</sequence>
<dbReference type="InParanoid" id="A0A409Y1X3"/>
<name>A0A409Y1X3_9AGAR</name>